<comment type="caution">
    <text evidence="2">The sequence shown here is derived from an EMBL/GenBank/DDBJ whole genome shotgun (WGS) entry which is preliminary data.</text>
</comment>
<dbReference type="InterPro" id="IPR041698">
    <property type="entry name" value="Methyltransf_25"/>
</dbReference>
<dbReference type="PANTHER" id="PTHR43591">
    <property type="entry name" value="METHYLTRANSFERASE"/>
    <property type="match status" value="1"/>
</dbReference>
<evidence type="ECO:0000259" key="1">
    <source>
        <dbReference type="Pfam" id="PF13649"/>
    </source>
</evidence>
<keyword evidence="3" id="KW-1185">Reference proteome</keyword>
<dbReference type="EMBL" id="JAZDRP010000003">
    <property type="protein sequence ID" value="MEE2526082.1"/>
    <property type="molecule type" value="Genomic_DNA"/>
</dbReference>
<keyword evidence="2" id="KW-0489">Methyltransferase</keyword>
<gene>
    <name evidence="2" type="ORF">V0U79_06865</name>
</gene>
<evidence type="ECO:0000313" key="2">
    <source>
        <dbReference type="EMBL" id="MEE2526082.1"/>
    </source>
</evidence>
<dbReference type="Pfam" id="PF13649">
    <property type="entry name" value="Methyltransf_25"/>
    <property type="match status" value="1"/>
</dbReference>
<accession>A0ABU7LQA8</accession>
<dbReference type="GO" id="GO:0008168">
    <property type="term" value="F:methyltransferase activity"/>
    <property type="evidence" value="ECO:0007669"/>
    <property type="project" value="UniProtKB-KW"/>
</dbReference>
<organism evidence="2 3">
    <name type="scientific">Hyphobacterium lacteum</name>
    <dbReference type="NCBI Taxonomy" id="3116575"/>
    <lineage>
        <taxon>Bacteria</taxon>
        <taxon>Pseudomonadati</taxon>
        <taxon>Pseudomonadota</taxon>
        <taxon>Alphaproteobacteria</taxon>
        <taxon>Maricaulales</taxon>
        <taxon>Maricaulaceae</taxon>
        <taxon>Hyphobacterium</taxon>
    </lineage>
</organism>
<dbReference type="InterPro" id="IPR029063">
    <property type="entry name" value="SAM-dependent_MTases_sf"/>
</dbReference>
<keyword evidence="2" id="KW-0808">Transferase</keyword>
<dbReference type="SUPFAM" id="SSF53335">
    <property type="entry name" value="S-adenosyl-L-methionine-dependent methyltransferases"/>
    <property type="match status" value="1"/>
</dbReference>
<dbReference type="PANTHER" id="PTHR43591:SF24">
    <property type="entry name" value="2-METHOXY-6-POLYPRENYL-1,4-BENZOQUINOL METHYLASE, MITOCHONDRIAL"/>
    <property type="match status" value="1"/>
</dbReference>
<dbReference type="RefSeq" id="WP_330198741.1">
    <property type="nucleotide sequence ID" value="NZ_JAZDRP010000003.1"/>
</dbReference>
<protein>
    <submittedName>
        <fullName evidence="2">Methyltransferase domain-containing protein</fullName>
    </submittedName>
</protein>
<reference evidence="2 3" key="1">
    <citation type="submission" date="2024-01" db="EMBL/GenBank/DDBJ databases">
        <title>Hyphobacterium bacterium isolated from marine sediment.</title>
        <authorList>
            <person name="Zhao S."/>
        </authorList>
    </citation>
    <scope>NUCLEOTIDE SEQUENCE [LARGE SCALE GENOMIC DNA]</scope>
    <source>
        <strain evidence="3">HN65</strain>
    </source>
</reference>
<evidence type="ECO:0000313" key="3">
    <source>
        <dbReference type="Proteomes" id="UP001354971"/>
    </source>
</evidence>
<dbReference type="GO" id="GO:0032259">
    <property type="term" value="P:methylation"/>
    <property type="evidence" value="ECO:0007669"/>
    <property type="project" value="UniProtKB-KW"/>
</dbReference>
<name>A0ABU7LQA8_9PROT</name>
<dbReference type="Proteomes" id="UP001354971">
    <property type="component" value="Unassembled WGS sequence"/>
</dbReference>
<sequence length="263" mass="28444">MGAVDSSFTGSIPRNYDRYLGPNIFVDYAADLASRVAAYEPASILELAAGTGIVSQKIAERAPVASFTITDLNEDMLAIAAEKVGPRVKRQVADAMNLPFEADSFDIIACQFGVMFFPDKAASFSEARRVLKPGGRYVFNVWAKMARNPFSETAFDAGSRFLPDNPPQFYKVPFSYPDPEIVVADLKAGGFAHIEFEVLDLEKPVANWRDFAKGLVHGNPLSIELQAGGVDPDQVVEAIGDALILRFGEGGTMPLQALVFTAG</sequence>
<dbReference type="Gene3D" id="3.40.50.150">
    <property type="entry name" value="Vaccinia Virus protein VP39"/>
    <property type="match status" value="1"/>
</dbReference>
<proteinExistence type="predicted"/>
<feature type="domain" description="Methyltransferase" evidence="1">
    <location>
        <begin position="44"/>
        <end position="135"/>
    </location>
</feature>
<dbReference type="CDD" id="cd02440">
    <property type="entry name" value="AdoMet_MTases"/>
    <property type="match status" value="1"/>
</dbReference>